<keyword evidence="3" id="KW-1185">Reference proteome</keyword>
<organism evidence="1 4">
    <name type="scientific">Mycolicibacterium rufum</name>
    <dbReference type="NCBI Taxonomy" id="318424"/>
    <lineage>
        <taxon>Bacteria</taxon>
        <taxon>Bacillati</taxon>
        <taxon>Actinomycetota</taxon>
        <taxon>Actinomycetes</taxon>
        <taxon>Mycobacteriales</taxon>
        <taxon>Mycobacteriaceae</taxon>
        <taxon>Mycolicibacterium</taxon>
    </lineage>
</organism>
<protein>
    <recommendedName>
        <fullName evidence="5">Abi-like protein</fullName>
    </recommendedName>
</protein>
<reference evidence="2" key="3">
    <citation type="submission" date="2022-08" db="EMBL/GenBank/DDBJ databases">
        <title>Whole genome sequencing of non-tuberculosis mycobacteria type-strains.</title>
        <authorList>
            <person name="Igarashi Y."/>
            <person name="Osugi A."/>
            <person name="Mitarai S."/>
        </authorList>
    </citation>
    <scope>NUCLEOTIDE SEQUENCE</scope>
    <source>
        <strain evidence="2">JCM 16372</strain>
    </source>
</reference>
<dbReference type="EMBL" id="CP092427">
    <property type="protein sequence ID" value="ULP36932.1"/>
    <property type="molecule type" value="Genomic_DNA"/>
</dbReference>
<dbReference type="EMBL" id="JACKRN010000575">
    <property type="protein sequence ID" value="MCV7071732.1"/>
    <property type="molecule type" value="Genomic_DNA"/>
</dbReference>
<sequence>MSSGPADPPPEWSNAAIVELLTAERLRSYFAATNGEITEVMRLYEWNTDAAAAVISLISMTEVIVRNALDSALTNWSRRRHPSVSWLDAVPLDARGRADIAQARERATRRRPHGVHGKVIAELPFGFWRFLTASRYLTTLWIPALAAAFPHGHHDLGQRRKLVEQRMQRLSFVRNRAAHHEPSHQRDLARDVNDAATLMGWVSPDAAGWVRAHEHVTAIYLRKPQVRH</sequence>
<accession>A0A9X2Y0B5</accession>
<dbReference type="RefSeq" id="WP_052428626.1">
    <property type="nucleotide sequence ID" value="NZ_CP092427.2"/>
</dbReference>
<proteinExistence type="predicted"/>
<evidence type="ECO:0000313" key="4">
    <source>
        <dbReference type="Proteomes" id="UP001140272"/>
    </source>
</evidence>
<dbReference type="AlphaFoldDB" id="A0A9X2Y0B5"/>
<dbReference type="Proteomes" id="UP001140272">
    <property type="component" value="Unassembled WGS sequence"/>
</dbReference>
<evidence type="ECO:0008006" key="5">
    <source>
        <dbReference type="Google" id="ProtNLM"/>
    </source>
</evidence>
<evidence type="ECO:0000313" key="3">
    <source>
        <dbReference type="Proteomes" id="UP001055159"/>
    </source>
</evidence>
<reference evidence="1" key="1">
    <citation type="submission" date="2020-07" db="EMBL/GenBank/DDBJ databases">
        <authorList>
            <person name="Pettersson B.M.F."/>
            <person name="Behra P.R.K."/>
            <person name="Ramesh M."/>
            <person name="Das S."/>
            <person name="Dasgupta S."/>
            <person name="Kirsebom L.A."/>
        </authorList>
    </citation>
    <scope>NUCLEOTIDE SEQUENCE</scope>
    <source>
        <strain evidence="1">DSM 45406</strain>
    </source>
</reference>
<name>A0A9X2Y0B5_9MYCO</name>
<dbReference type="Proteomes" id="UP001055159">
    <property type="component" value="Chromosome"/>
</dbReference>
<evidence type="ECO:0000313" key="1">
    <source>
        <dbReference type="EMBL" id="MCV7071732.1"/>
    </source>
</evidence>
<evidence type="ECO:0000313" key="2">
    <source>
        <dbReference type="EMBL" id="ULP36932.1"/>
    </source>
</evidence>
<gene>
    <name evidence="1" type="ORF">H7H73_16360</name>
    <name evidence="2" type="ORF">MJO55_00145</name>
</gene>
<reference evidence="1" key="2">
    <citation type="journal article" date="2022" name="BMC Genomics">
        <title>Comparative genome analysis of mycobacteria focusing on tRNA and non-coding RNA.</title>
        <authorList>
            <person name="Behra P.R.K."/>
            <person name="Pettersson B.M.F."/>
            <person name="Ramesh M."/>
            <person name="Das S."/>
            <person name="Dasgupta S."/>
            <person name="Kirsebom L.A."/>
        </authorList>
    </citation>
    <scope>NUCLEOTIDE SEQUENCE</scope>
    <source>
        <strain evidence="1">DSM 45406</strain>
    </source>
</reference>